<reference evidence="3 4" key="1">
    <citation type="submission" date="2024-02" db="EMBL/GenBank/DDBJ databases">
        <title>High-quality chromosome-scale genome assembly of Pensacola bahiagrass (Paspalum notatum Flugge var. saurae).</title>
        <authorList>
            <person name="Vega J.M."/>
            <person name="Podio M."/>
            <person name="Orjuela J."/>
            <person name="Siena L.A."/>
            <person name="Pessino S.C."/>
            <person name="Combes M.C."/>
            <person name="Mariac C."/>
            <person name="Albertini E."/>
            <person name="Pupilli F."/>
            <person name="Ortiz J.P.A."/>
            <person name="Leblanc O."/>
        </authorList>
    </citation>
    <scope>NUCLEOTIDE SEQUENCE [LARGE SCALE GENOMIC DNA]</scope>
    <source>
        <strain evidence="3">R1</strain>
        <tissue evidence="3">Leaf</tissue>
    </source>
</reference>
<dbReference type="EMBL" id="CP144747">
    <property type="protein sequence ID" value="WVZ66897.1"/>
    <property type="molecule type" value="Genomic_DNA"/>
</dbReference>
<keyword evidence="4" id="KW-1185">Reference proteome</keyword>
<dbReference type="InterPro" id="IPR011989">
    <property type="entry name" value="ARM-like"/>
</dbReference>
<name>A0AAQ3WM53_PASNO</name>
<keyword evidence="2" id="KW-0812">Transmembrane</keyword>
<feature type="transmembrane region" description="Helical" evidence="2">
    <location>
        <begin position="69"/>
        <end position="85"/>
    </location>
</feature>
<dbReference type="Gene3D" id="1.25.10.10">
    <property type="entry name" value="Leucine-rich Repeat Variant"/>
    <property type="match status" value="1"/>
</dbReference>
<gene>
    <name evidence="3" type="ORF">U9M48_016055</name>
</gene>
<feature type="transmembrane region" description="Helical" evidence="2">
    <location>
        <begin position="106"/>
        <end position="123"/>
    </location>
</feature>
<feature type="region of interest" description="Disordered" evidence="1">
    <location>
        <begin position="1"/>
        <end position="20"/>
    </location>
</feature>
<evidence type="ECO:0000313" key="4">
    <source>
        <dbReference type="Proteomes" id="UP001341281"/>
    </source>
</evidence>
<dbReference type="AlphaFoldDB" id="A0AAQ3WM53"/>
<proteinExistence type="predicted"/>
<dbReference type="InterPro" id="IPR016024">
    <property type="entry name" value="ARM-type_fold"/>
</dbReference>
<dbReference type="Proteomes" id="UP001341281">
    <property type="component" value="Chromosome 03"/>
</dbReference>
<keyword evidence="2" id="KW-0472">Membrane</keyword>
<evidence type="ECO:0000256" key="2">
    <source>
        <dbReference type="SAM" id="Phobius"/>
    </source>
</evidence>
<evidence type="ECO:0000256" key="1">
    <source>
        <dbReference type="SAM" id="MobiDB-lite"/>
    </source>
</evidence>
<evidence type="ECO:0008006" key="5">
    <source>
        <dbReference type="Google" id="ProtNLM"/>
    </source>
</evidence>
<keyword evidence="2" id="KW-1133">Transmembrane helix</keyword>
<feature type="transmembrane region" description="Helical" evidence="2">
    <location>
        <begin position="207"/>
        <end position="227"/>
    </location>
</feature>
<feature type="transmembrane region" description="Helical" evidence="2">
    <location>
        <begin position="176"/>
        <end position="195"/>
    </location>
</feature>
<protein>
    <recommendedName>
        <fullName evidence="5">BLE2 protein</fullName>
    </recommendedName>
</protein>
<dbReference type="SUPFAM" id="SSF48371">
    <property type="entry name" value="ARM repeat"/>
    <property type="match status" value="1"/>
</dbReference>
<evidence type="ECO:0000313" key="3">
    <source>
        <dbReference type="EMBL" id="WVZ66897.1"/>
    </source>
</evidence>
<feature type="transmembrane region" description="Helical" evidence="2">
    <location>
        <begin position="143"/>
        <end position="164"/>
    </location>
</feature>
<accession>A0AAQ3WM53</accession>
<dbReference type="PANTHER" id="PTHR33115:SF11">
    <property type="entry name" value="OS07G0654700 PROTEIN"/>
    <property type="match status" value="1"/>
</dbReference>
<dbReference type="PANTHER" id="PTHR33115">
    <property type="entry name" value="ARM REPEAT SUPERFAMILY PROTEIN"/>
    <property type="match status" value="1"/>
</dbReference>
<sequence length="996" mass="111552">MASEGADGADAHGATSLLPPQPEKKLNNFVRAVALIERLGNALGTLAFTWATVVLLGGYPTVLCSNDDFTFVTVIVFLEAARMFSRDNRMDYQLFFRSRGALGPPGWSAPTVVVILSNVMALLDVHQWKFSPILVWVAELLEALQLCMLILSVVIGKLLSPGALKLVPKPLRRATSLCSPLVAIMLLVPSVMLANPTSTKAHMVVNWVVLVLLFLAVLFVTISKLRFPRVIKLITDTTGLGSNKQVFWHRLILNMCMFAGLVMLVLIHKHFMYRMNMVIFQLYALLSVSSSGDLQITTAGVRVMLAMLRLVPRDYNGDEHHPIPNPESMVNLVPSMNIFYGMVLAQGTLYLAACVVEVFSSIPRRCLARCGGFKGQRGAQSVNLYYGYALEKWMERDVLAAKQVSLVSFAMDSINSDSPKLQLHGVWTMYNLLRKEPTRTQLLSKLHTSRDATARLINMLEWKDTTIRLFAAKIIDVLAKRLRVVSIPGAVQAMSALLNADSDHQYERRTPLQYFADDDDQGMNRQDTVTADATRTSIQEERQVVDSVHLDVHSSPSVQHVSIMQQQVAIPHDQQNSCVLIRCWRRISKFWSIAQEEPLTDHDILPVLGMSIISSLASYDQSSCMKIIKAKYIIPEIIQFTCCYRNNGMQVQQKILMGASLKLLGRLSSIGGEIGTMLRHMIAKHPDILRNLAAILDDKLSTQDFRKLSTGIIRNLATDGNTSQKIGRIKVIITRMMGAFLSLAAHASTNPDQYLQKVSGQALVMLTIDCADNCATILMESENVIGEITSMVCENRHLSLAANLLQNLLIHIQPESVTNLKLRELLCSTLPKIFEGIMHTEREELEVLIGLSSQICKVFPEEFARELENSQRKETFLKKLVDTMGENMNPDVHCPRIRRVTIEQTIYLMKYSSYYANFFSQLQMMEALLMVEQTPSRVEMYRAFFGNAGLMEHKEPLTNLVATAKELMCCQWLSGAQRTSHQSCGYSERTDVLPMA</sequence>
<organism evidence="3 4">
    <name type="scientific">Paspalum notatum var. saurae</name>
    <dbReference type="NCBI Taxonomy" id="547442"/>
    <lineage>
        <taxon>Eukaryota</taxon>
        <taxon>Viridiplantae</taxon>
        <taxon>Streptophyta</taxon>
        <taxon>Embryophyta</taxon>
        <taxon>Tracheophyta</taxon>
        <taxon>Spermatophyta</taxon>
        <taxon>Magnoliopsida</taxon>
        <taxon>Liliopsida</taxon>
        <taxon>Poales</taxon>
        <taxon>Poaceae</taxon>
        <taxon>PACMAD clade</taxon>
        <taxon>Panicoideae</taxon>
        <taxon>Andropogonodae</taxon>
        <taxon>Paspaleae</taxon>
        <taxon>Paspalinae</taxon>
        <taxon>Paspalum</taxon>
    </lineage>
</organism>
<feature type="transmembrane region" description="Helical" evidence="2">
    <location>
        <begin position="247"/>
        <end position="267"/>
    </location>
</feature>